<sequence>MTCCCLLRVDACCHRGDGLRKTQKSQKVRPGSSRFLICGEPGSSGTTMSIRAYMGLGL</sequence>
<evidence type="ECO:0000313" key="2">
    <source>
        <dbReference type="Proteomes" id="UP000828390"/>
    </source>
</evidence>
<dbReference type="EMBL" id="JAIWYP010000016">
    <property type="protein sequence ID" value="KAH3695679.1"/>
    <property type="molecule type" value="Genomic_DNA"/>
</dbReference>
<comment type="caution">
    <text evidence="1">The sequence shown here is derived from an EMBL/GenBank/DDBJ whole genome shotgun (WGS) entry which is preliminary data.</text>
</comment>
<proteinExistence type="predicted"/>
<dbReference type="Proteomes" id="UP000828390">
    <property type="component" value="Unassembled WGS sequence"/>
</dbReference>
<name>A0A9D4BI46_DREPO</name>
<reference evidence="1" key="1">
    <citation type="journal article" date="2019" name="bioRxiv">
        <title>The Genome of the Zebra Mussel, Dreissena polymorpha: A Resource for Invasive Species Research.</title>
        <authorList>
            <person name="McCartney M.A."/>
            <person name="Auch B."/>
            <person name="Kono T."/>
            <person name="Mallez S."/>
            <person name="Zhang Y."/>
            <person name="Obille A."/>
            <person name="Becker A."/>
            <person name="Abrahante J.E."/>
            <person name="Garbe J."/>
            <person name="Badalamenti J.P."/>
            <person name="Herman A."/>
            <person name="Mangelson H."/>
            <person name="Liachko I."/>
            <person name="Sullivan S."/>
            <person name="Sone E.D."/>
            <person name="Koren S."/>
            <person name="Silverstein K.A.T."/>
            <person name="Beckman K.B."/>
            <person name="Gohl D.M."/>
        </authorList>
    </citation>
    <scope>NUCLEOTIDE SEQUENCE</scope>
    <source>
        <strain evidence="1">Duluth1</strain>
        <tissue evidence="1">Whole animal</tissue>
    </source>
</reference>
<protein>
    <submittedName>
        <fullName evidence="1">Uncharacterized protein</fullName>
    </submittedName>
</protein>
<organism evidence="1 2">
    <name type="scientific">Dreissena polymorpha</name>
    <name type="common">Zebra mussel</name>
    <name type="synonym">Mytilus polymorpha</name>
    <dbReference type="NCBI Taxonomy" id="45954"/>
    <lineage>
        <taxon>Eukaryota</taxon>
        <taxon>Metazoa</taxon>
        <taxon>Spiralia</taxon>
        <taxon>Lophotrochozoa</taxon>
        <taxon>Mollusca</taxon>
        <taxon>Bivalvia</taxon>
        <taxon>Autobranchia</taxon>
        <taxon>Heteroconchia</taxon>
        <taxon>Euheterodonta</taxon>
        <taxon>Imparidentia</taxon>
        <taxon>Neoheterodontei</taxon>
        <taxon>Myida</taxon>
        <taxon>Dreissenoidea</taxon>
        <taxon>Dreissenidae</taxon>
        <taxon>Dreissena</taxon>
    </lineage>
</organism>
<reference evidence="1" key="2">
    <citation type="submission" date="2020-11" db="EMBL/GenBank/DDBJ databases">
        <authorList>
            <person name="McCartney M.A."/>
            <person name="Auch B."/>
            <person name="Kono T."/>
            <person name="Mallez S."/>
            <person name="Becker A."/>
            <person name="Gohl D.M."/>
            <person name="Silverstein K.A.T."/>
            <person name="Koren S."/>
            <person name="Bechman K.B."/>
            <person name="Herman A."/>
            <person name="Abrahante J.E."/>
            <person name="Garbe J."/>
        </authorList>
    </citation>
    <scope>NUCLEOTIDE SEQUENCE</scope>
    <source>
        <strain evidence="1">Duluth1</strain>
        <tissue evidence="1">Whole animal</tissue>
    </source>
</reference>
<dbReference type="AlphaFoldDB" id="A0A9D4BI46"/>
<accession>A0A9D4BI46</accession>
<evidence type="ECO:0000313" key="1">
    <source>
        <dbReference type="EMBL" id="KAH3695679.1"/>
    </source>
</evidence>
<keyword evidence="2" id="KW-1185">Reference proteome</keyword>
<gene>
    <name evidence="1" type="ORF">DPMN_083137</name>
</gene>